<accession>A0AAJ1TZD1</accession>
<gene>
    <name evidence="2" type="ORF">QO001_005500</name>
</gene>
<dbReference type="AlphaFoldDB" id="A0AAJ1TZD1"/>
<name>A0AAJ1TZD1_9HYPH</name>
<organism evidence="2 3">
    <name type="scientific">Methylobacterium brachiatum</name>
    <dbReference type="NCBI Taxonomy" id="269660"/>
    <lineage>
        <taxon>Bacteria</taxon>
        <taxon>Pseudomonadati</taxon>
        <taxon>Pseudomonadota</taxon>
        <taxon>Alphaproteobacteria</taxon>
        <taxon>Hyphomicrobiales</taxon>
        <taxon>Methylobacteriaceae</taxon>
        <taxon>Methylobacterium</taxon>
    </lineage>
</organism>
<evidence type="ECO:0000313" key="2">
    <source>
        <dbReference type="EMBL" id="MDQ0546548.1"/>
    </source>
</evidence>
<feature type="compositionally biased region" description="Basic and acidic residues" evidence="1">
    <location>
        <begin position="323"/>
        <end position="335"/>
    </location>
</feature>
<dbReference type="RefSeq" id="WP_230367819.1">
    <property type="nucleotide sequence ID" value="NZ_JAJALK010000016.1"/>
</dbReference>
<dbReference type="InterPro" id="IPR010732">
    <property type="entry name" value="T6SS_TssG-like"/>
</dbReference>
<protein>
    <submittedName>
        <fullName evidence="2">Type VI secretion system protein ImpH</fullName>
    </submittedName>
</protein>
<evidence type="ECO:0000313" key="3">
    <source>
        <dbReference type="Proteomes" id="UP001223420"/>
    </source>
</evidence>
<proteinExistence type="predicted"/>
<dbReference type="Proteomes" id="UP001223420">
    <property type="component" value="Unassembled WGS sequence"/>
</dbReference>
<comment type="caution">
    <text evidence="2">The sequence shown here is derived from an EMBL/GenBank/DDBJ whole genome shotgun (WGS) entry which is preliminary data.</text>
</comment>
<dbReference type="PANTHER" id="PTHR35564:SF4">
    <property type="entry name" value="CYTOPLASMIC PROTEIN"/>
    <property type="match status" value="1"/>
</dbReference>
<dbReference type="EMBL" id="JAUSWL010000015">
    <property type="protein sequence ID" value="MDQ0546548.1"/>
    <property type="molecule type" value="Genomic_DNA"/>
</dbReference>
<reference evidence="2" key="1">
    <citation type="submission" date="2023-07" db="EMBL/GenBank/DDBJ databases">
        <title>Genomic Encyclopedia of Type Strains, Phase IV (KMG-IV): sequencing the most valuable type-strain genomes for metagenomic binning, comparative biology and taxonomic classification.</title>
        <authorList>
            <person name="Goeker M."/>
        </authorList>
    </citation>
    <scope>NUCLEOTIDE SEQUENCE</scope>
    <source>
        <strain evidence="2">DSM 19569</strain>
    </source>
</reference>
<dbReference type="PANTHER" id="PTHR35564">
    <property type="match status" value="1"/>
</dbReference>
<feature type="region of interest" description="Disordered" evidence="1">
    <location>
        <begin position="310"/>
        <end position="341"/>
    </location>
</feature>
<evidence type="ECO:0000256" key="1">
    <source>
        <dbReference type="SAM" id="MobiDB-lite"/>
    </source>
</evidence>
<sequence>MSFADRLLAEPWAHDFLATLRRVERSFPDQPRIGDSGSRRDDRVTLGQDPYLAFPASTIAAAERDAARGLHLRVCFFGLLGPQGALPLALTDETYGWLLEHDDALPRFLDVINHRFMQLFYRAWADARPIAQHEHPGADRFEGYVGAAAGLGSAAFRGLDAVPDANKIAFAGLLGPAARSGSRLRNAVAGLFGIAVEVEEFVGTFLEFEPGDRSRLGGANVGLGQDLLLGKSVFSVEDRIRLRIYAVDLAEYESQLPGGARCRQLADFMLFYLGDELEWDVELALPIAAVEPLRLGACGRLGYTSWLGSGTDPSGAPHRRDARFHPAERAGRTDYRAGSAS</sequence>
<dbReference type="NCBIfam" id="TIGR03347">
    <property type="entry name" value="VI_chp_1"/>
    <property type="match status" value="1"/>
</dbReference>
<dbReference type="Pfam" id="PF06996">
    <property type="entry name" value="T6SS_TssG"/>
    <property type="match status" value="1"/>
</dbReference>